<keyword evidence="5 7" id="KW-1133">Transmembrane helix</keyword>
<dbReference type="InterPro" id="IPR011066">
    <property type="entry name" value="MscS_channel_C_sf"/>
</dbReference>
<evidence type="ECO:0000256" key="1">
    <source>
        <dbReference type="ARBA" id="ARBA00004651"/>
    </source>
</evidence>
<evidence type="ECO:0000256" key="7">
    <source>
        <dbReference type="SAM" id="Phobius"/>
    </source>
</evidence>
<evidence type="ECO:0000256" key="5">
    <source>
        <dbReference type="ARBA" id="ARBA00022989"/>
    </source>
</evidence>
<feature type="transmembrane region" description="Helical" evidence="7">
    <location>
        <begin position="38"/>
        <end position="59"/>
    </location>
</feature>
<feature type="domain" description="Mechanosensitive ion channel MscS" evidence="8">
    <location>
        <begin position="152"/>
        <end position="216"/>
    </location>
</feature>
<dbReference type="Pfam" id="PF21088">
    <property type="entry name" value="MS_channel_1st"/>
    <property type="match status" value="1"/>
</dbReference>
<dbReference type="KEGG" id="sace:GIY23_06140"/>
<evidence type="ECO:0000256" key="2">
    <source>
        <dbReference type="ARBA" id="ARBA00008017"/>
    </source>
</evidence>
<dbReference type="Gene3D" id="2.30.30.60">
    <property type="match status" value="1"/>
</dbReference>
<dbReference type="InterPro" id="IPR049278">
    <property type="entry name" value="MS_channel_C"/>
</dbReference>
<protein>
    <submittedName>
        <fullName evidence="11">Mechanosensitive ion channel</fullName>
    </submittedName>
</protein>
<dbReference type="EMBL" id="CP045929">
    <property type="protein sequence ID" value="QGK69172.1"/>
    <property type="molecule type" value="Genomic_DNA"/>
</dbReference>
<gene>
    <name evidence="11" type="ORF">GIY23_06140</name>
</gene>
<comment type="subcellular location">
    <subcellularLocation>
        <location evidence="1">Cell membrane</location>
        <topology evidence="1">Multi-pass membrane protein</topology>
    </subcellularLocation>
</comment>
<evidence type="ECO:0000313" key="11">
    <source>
        <dbReference type="EMBL" id="QGK69172.1"/>
    </source>
</evidence>
<dbReference type="InterPro" id="IPR011014">
    <property type="entry name" value="MscS_channel_TM-2"/>
</dbReference>
<evidence type="ECO:0000259" key="8">
    <source>
        <dbReference type="Pfam" id="PF00924"/>
    </source>
</evidence>
<dbReference type="SUPFAM" id="SSF50182">
    <property type="entry name" value="Sm-like ribonucleoproteins"/>
    <property type="match status" value="1"/>
</dbReference>
<keyword evidence="3" id="KW-1003">Cell membrane</keyword>
<dbReference type="Pfam" id="PF00924">
    <property type="entry name" value="MS_channel_2nd"/>
    <property type="match status" value="1"/>
</dbReference>
<evidence type="ECO:0000256" key="4">
    <source>
        <dbReference type="ARBA" id="ARBA00022692"/>
    </source>
</evidence>
<dbReference type="FunFam" id="1.10.287.1260:FF:000005">
    <property type="entry name" value="Mechanosensitive ion channel family protein"/>
    <property type="match status" value="1"/>
</dbReference>
<evidence type="ECO:0000256" key="6">
    <source>
        <dbReference type="ARBA" id="ARBA00023136"/>
    </source>
</evidence>
<evidence type="ECO:0000259" key="9">
    <source>
        <dbReference type="Pfam" id="PF21082"/>
    </source>
</evidence>
<dbReference type="RefSeq" id="WP_154075772.1">
    <property type="nucleotide sequence ID" value="NZ_CP045929.1"/>
</dbReference>
<dbReference type="GO" id="GO:0005886">
    <property type="term" value="C:plasma membrane"/>
    <property type="evidence" value="ECO:0007669"/>
    <property type="project" value="UniProtKB-SubCell"/>
</dbReference>
<keyword evidence="12" id="KW-1185">Reference proteome</keyword>
<dbReference type="InterPro" id="IPR045276">
    <property type="entry name" value="YbiO_bact"/>
</dbReference>
<sequence length="322" mass="35027">MIPPSLSQPNCIQEEGSWCGAVYDLTKSDWLARSADLVIAKPLSILTTLVVAFAIRWFVHRAITKLTQGNGSPPKVLQPLRERKGDATSQAMLQERRMQRARTIGSVLKSITSLVVFSLAVMYILSDLGFELGPVLASAGVVGVAVAFGAQNLVRDFLSGMFMMVEDQYGVGDWVDVGEASGTVEAVGLRVTTLRDLNGTVWYVRNGEIVRVGNSSQGFATAVVDLPISHTSNVEKALEVAARVAGEATEREPLAQDVLAPPEMLGVDQITADTITLRLTVKVRPGKQWSVQRRLRVEIKQAYDEEDIKPPYPAGRPMLPTV</sequence>
<feature type="domain" description="Mechanosensitive ion channel transmembrane helices 2/3" evidence="10">
    <location>
        <begin position="111"/>
        <end position="151"/>
    </location>
</feature>
<dbReference type="InterPro" id="IPR010920">
    <property type="entry name" value="LSM_dom_sf"/>
</dbReference>
<dbReference type="Gene3D" id="3.30.70.100">
    <property type="match status" value="1"/>
</dbReference>
<dbReference type="InterPro" id="IPR049142">
    <property type="entry name" value="MS_channel_1st"/>
</dbReference>
<feature type="transmembrane region" description="Helical" evidence="7">
    <location>
        <begin position="132"/>
        <end position="154"/>
    </location>
</feature>
<dbReference type="PANTHER" id="PTHR30460">
    <property type="entry name" value="MODERATE CONDUCTANCE MECHANOSENSITIVE CHANNEL YBIO"/>
    <property type="match status" value="1"/>
</dbReference>
<feature type="domain" description="Mechanosensitive ion channel MscS C-terminal" evidence="9">
    <location>
        <begin position="223"/>
        <end position="309"/>
    </location>
</feature>
<organism evidence="11 12">
    <name type="scientific">Allosaccharopolyspora coralli</name>
    <dbReference type="NCBI Taxonomy" id="2665642"/>
    <lineage>
        <taxon>Bacteria</taxon>
        <taxon>Bacillati</taxon>
        <taxon>Actinomycetota</taxon>
        <taxon>Actinomycetes</taxon>
        <taxon>Pseudonocardiales</taxon>
        <taxon>Pseudonocardiaceae</taxon>
        <taxon>Allosaccharopolyspora</taxon>
    </lineage>
</organism>
<evidence type="ECO:0000256" key="3">
    <source>
        <dbReference type="ARBA" id="ARBA00022475"/>
    </source>
</evidence>
<dbReference type="SUPFAM" id="SSF82689">
    <property type="entry name" value="Mechanosensitive channel protein MscS (YggB), C-terminal domain"/>
    <property type="match status" value="1"/>
</dbReference>
<dbReference type="InterPro" id="IPR006685">
    <property type="entry name" value="MscS_channel_2nd"/>
</dbReference>
<evidence type="ECO:0000259" key="10">
    <source>
        <dbReference type="Pfam" id="PF21088"/>
    </source>
</evidence>
<keyword evidence="6 7" id="KW-0472">Membrane</keyword>
<dbReference type="PANTHER" id="PTHR30460:SF0">
    <property type="entry name" value="MODERATE CONDUCTANCE MECHANOSENSITIVE CHANNEL YBIO"/>
    <property type="match status" value="1"/>
</dbReference>
<dbReference type="Gene3D" id="1.10.287.1260">
    <property type="match status" value="1"/>
</dbReference>
<proteinExistence type="inferred from homology"/>
<keyword evidence="4 7" id="KW-0812">Transmembrane</keyword>
<dbReference type="GO" id="GO:0008381">
    <property type="term" value="F:mechanosensitive monoatomic ion channel activity"/>
    <property type="evidence" value="ECO:0007669"/>
    <property type="project" value="InterPro"/>
</dbReference>
<feature type="transmembrane region" description="Helical" evidence="7">
    <location>
        <begin position="106"/>
        <end position="126"/>
    </location>
</feature>
<dbReference type="FunFam" id="2.30.30.60:FF:000001">
    <property type="entry name" value="MscS Mechanosensitive ion channel"/>
    <property type="match status" value="1"/>
</dbReference>
<dbReference type="InterPro" id="IPR023408">
    <property type="entry name" value="MscS_beta-dom_sf"/>
</dbReference>
<evidence type="ECO:0000313" key="12">
    <source>
        <dbReference type="Proteomes" id="UP000371041"/>
    </source>
</evidence>
<dbReference type="Proteomes" id="UP000371041">
    <property type="component" value="Chromosome"/>
</dbReference>
<dbReference type="Pfam" id="PF21082">
    <property type="entry name" value="MS_channel_3rd"/>
    <property type="match status" value="1"/>
</dbReference>
<dbReference type="AlphaFoldDB" id="A0A5Q3Q3Z4"/>
<dbReference type="SUPFAM" id="SSF82861">
    <property type="entry name" value="Mechanosensitive channel protein MscS (YggB), transmembrane region"/>
    <property type="match status" value="1"/>
</dbReference>
<comment type="similarity">
    <text evidence="2">Belongs to the MscS (TC 1.A.23) family.</text>
</comment>
<accession>A0A5Q3Q3Z4</accession>
<reference evidence="12" key="1">
    <citation type="submission" date="2019-11" db="EMBL/GenBank/DDBJ databases">
        <title>The complete genome sequence of Saccharopolyspora sp. E2A.</title>
        <authorList>
            <person name="Zhang G."/>
        </authorList>
    </citation>
    <scope>NUCLEOTIDE SEQUENCE [LARGE SCALE GENOMIC DNA]</scope>
    <source>
        <strain evidence="12">E2A</strain>
    </source>
</reference>
<name>A0A5Q3Q3Z4_9PSEU</name>